<organism evidence="1 2">
    <name type="scientific">Woeseia oceani</name>
    <dbReference type="NCBI Taxonomy" id="1548547"/>
    <lineage>
        <taxon>Bacteria</taxon>
        <taxon>Pseudomonadati</taxon>
        <taxon>Pseudomonadota</taxon>
        <taxon>Gammaproteobacteria</taxon>
        <taxon>Woeseiales</taxon>
        <taxon>Woeseiaceae</taxon>
        <taxon>Woeseia</taxon>
    </lineage>
</organism>
<accession>A0A193LJV6</accession>
<dbReference type="Proteomes" id="UP000092695">
    <property type="component" value="Chromosome"/>
</dbReference>
<reference evidence="1 2" key="1">
    <citation type="submission" date="2016-06" db="EMBL/GenBank/DDBJ databases">
        <title>Complete genome sequence of a deep-branching marine Gamma Proteobacterium Woeseia oceani type strain XK5.</title>
        <authorList>
            <person name="Mu D."/>
            <person name="Du Z."/>
        </authorList>
    </citation>
    <scope>NUCLEOTIDE SEQUENCE [LARGE SCALE GENOMIC DNA]</scope>
    <source>
        <strain evidence="1 2">XK5</strain>
    </source>
</reference>
<evidence type="ECO:0000313" key="1">
    <source>
        <dbReference type="EMBL" id="ANO52741.1"/>
    </source>
</evidence>
<dbReference type="Pfam" id="PF19856">
    <property type="entry name" value="DUF6331"/>
    <property type="match status" value="1"/>
</dbReference>
<protein>
    <submittedName>
        <fullName evidence="1">Uncharacterized protein</fullName>
    </submittedName>
</protein>
<keyword evidence="2" id="KW-1185">Reference proteome</keyword>
<dbReference type="KEGG" id="woc:BA177_17465"/>
<evidence type="ECO:0000313" key="2">
    <source>
        <dbReference type="Proteomes" id="UP000092695"/>
    </source>
</evidence>
<proteinExistence type="predicted"/>
<dbReference type="EMBL" id="CP016268">
    <property type="protein sequence ID" value="ANO52741.1"/>
    <property type="molecule type" value="Genomic_DNA"/>
</dbReference>
<sequence length="219" mass="24742">MSAAIGQFGVIPPRHLMNELFSSGQAGKSYSWEPFQISELEYKTLSDSLVGNSCDGFVITERSLWTSATMDEWFEALKSKIRSNPTVKQLSWSAQHSVIGIPIAKTEWITRNVDFKGRKSENIDGILRPLRPFLRGLQHCVPECCRIEAFSFHADNVLKQADEQGRRELAGLLDKVLIDLEQLDDSIEVVSSEMLNDKLMKQEVCSLIEHFRAVLARGE</sequence>
<gene>
    <name evidence="1" type="ORF">BA177_17465</name>
</gene>
<dbReference type="STRING" id="1548547.BA177_17465"/>
<dbReference type="AlphaFoldDB" id="A0A193LJV6"/>
<dbReference type="InterPro" id="IPR046294">
    <property type="entry name" value="DUF6331"/>
</dbReference>
<name>A0A193LJV6_9GAMM</name>